<evidence type="ECO:0000313" key="1">
    <source>
        <dbReference type="EMBL" id="KKU06334.1"/>
    </source>
</evidence>
<organism evidence="1 2">
    <name type="scientific">Candidatus Magasanikbacteria bacterium GW2011_GWA2_45_39</name>
    <dbReference type="NCBI Taxonomy" id="1619041"/>
    <lineage>
        <taxon>Bacteria</taxon>
        <taxon>Candidatus Magasanikiibacteriota</taxon>
    </lineage>
</organism>
<accession>A0A0G1MDL1</accession>
<comment type="caution">
    <text evidence="1">The sequence shown here is derived from an EMBL/GenBank/DDBJ whole genome shotgun (WGS) entry which is preliminary data.</text>
</comment>
<gene>
    <name evidence="1" type="ORF">UX10_C0035G0005</name>
</gene>
<reference evidence="1 2" key="1">
    <citation type="journal article" date="2015" name="Nature">
        <title>rRNA introns, odd ribosomes, and small enigmatic genomes across a large radiation of phyla.</title>
        <authorList>
            <person name="Brown C.T."/>
            <person name="Hug L.A."/>
            <person name="Thomas B.C."/>
            <person name="Sharon I."/>
            <person name="Castelle C.J."/>
            <person name="Singh A."/>
            <person name="Wilkins M.J."/>
            <person name="Williams K.H."/>
            <person name="Banfield J.F."/>
        </authorList>
    </citation>
    <scope>NUCLEOTIDE SEQUENCE [LARGE SCALE GENOMIC DNA]</scope>
</reference>
<evidence type="ECO:0000313" key="2">
    <source>
        <dbReference type="Proteomes" id="UP000033999"/>
    </source>
</evidence>
<sequence>MRMSILQMIYVAVGVVLMTILVTAIVAIVLFVMSAFSPTLAHADTFRPSRVRMLTHSTQQFNDELSASWHFIPAPNLLDEVAPVTYGCLDWTPTPTLTISPTIGWSFKSDEPIVSLRLTHKIGKFWGWIDLEEKPRSQTFYFFAQGEYKLTDFLHIGAEEESWGDIRHLGVASHGAGPNLLLRFGKSVGADTAIHFRSVGGGATKPEFFFRYHLFF</sequence>
<dbReference type="Proteomes" id="UP000033999">
    <property type="component" value="Unassembled WGS sequence"/>
</dbReference>
<dbReference type="AlphaFoldDB" id="A0A0G1MDL1"/>
<name>A0A0G1MDL1_9BACT</name>
<proteinExistence type="predicted"/>
<dbReference type="EMBL" id="LCKX01000035">
    <property type="protein sequence ID" value="KKU06334.1"/>
    <property type="molecule type" value="Genomic_DNA"/>
</dbReference>
<protein>
    <submittedName>
        <fullName evidence="1">Uncharacterized protein</fullName>
    </submittedName>
</protein>